<keyword evidence="3" id="KW-0175">Coiled coil</keyword>
<organism evidence="8 9">
    <name type="scientific">Desulfotomaculum nigrificans (strain DSM 14880 / VKM B-2319 / CO-1-SRB)</name>
    <name type="common">Desulfotomaculum carboxydivorans</name>
    <dbReference type="NCBI Taxonomy" id="868595"/>
    <lineage>
        <taxon>Bacteria</taxon>
        <taxon>Bacillati</taxon>
        <taxon>Bacillota</taxon>
        <taxon>Clostridia</taxon>
        <taxon>Eubacteriales</taxon>
        <taxon>Desulfotomaculaceae</taxon>
        <taxon>Desulfotomaculum</taxon>
    </lineage>
</organism>
<comment type="subunit">
    <text evidence="2 5">Homopentamer.</text>
</comment>
<sequence>MADQVNYSRISGLASGLDIDSIVKSMIKAESYRLNKYKQAQTKDEWKQDIYRTVNSDLGNFIVNTRKDLGLSSTTATGININKSISSVTWVNKTTVSDETVLTATANGDAAAGKYSVNVTQLATGVTAASSKAIVTSADPTVKVGTATKLSEIKDINITGSDTITFYINGKEISGLTGDSTVQDLLNKVNQSGAGIKMTYDSGLGRFFIATTSTGSSYGFQVTSDANRTTSISGTKAENLFNALSLNINRSDGTVVTGNADNLKELNNGTDAIYDFAGATGLTSSSNQVTVNGINMDFKKTGSVTVSVETDIDTIVTKIKKFFEEDYNKLLDGLYAKINEKADRDYQPLTDDQKEAMKDDDIKKWEDKAKQGLLQNDPTISSMLYSIRDMLYEPVSGVDSKYNTLYKIGIETKSYFDGGKPGQIEIDEAKLRQALIENPDAVMSVLFKNSDADYTSKSLTSSERSSIKEQTGIVGRIYNEIIFGIKGIVDQAGYGQEEDVLRNVRSNIFIDFVTERSSISYLSKDITDLKKRIADEQDSLKRKEDMYYQKFTAMEKAISQMNSQSAWLAQQFGTGQ</sequence>
<dbReference type="GO" id="GO:0005576">
    <property type="term" value="C:extracellular region"/>
    <property type="evidence" value="ECO:0007669"/>
    <property type="project" value="UniProtKB-SubCell"/>
</dbReference>
<dbReference type="PANTHER" id="PTHR30288">
    <property type="entry name" value="FLAGELLAR CAP/ASSEMBLY PROTEIN FLID"/>
    <property type="match status" value="1"/>
</dbReference>
<comment type="subcellular location">
    <subcellularLocation>
        <location evidence="5">Secreted</location>
    </subcellularLocation>
    <subcellularLocation>
        <location evidence="5">Bacterial flagellum</location>
    </subcellularLocation>
</comment>
<dbReference type="Pfam" id="PF02465">
    <property type="entry name" value="FliD_N"/>
    <property type="match status" value="1"/>
</dbReference>
<keyword evidence="8" id="KW-0282">Flagellum</keyword>
<feature type="domain" description="Flagellar hook-associated protein 2 N-terminal" evidence="6">
    <location>
        <begin position="15"/>
        <end position="124"/>
    </location>
</feature>
<evidence type="ECO:0000256" key="2">
    <source>
        <dbReference type="ARBA" id="ARBA00011255"/>
    </source>
</evidence>
<evidence type="ECO:0000259" key="6">
    <source>
        <dbReference type="Pfam" id="PF02465"/>
    </source>
</evidence>
<dbReference type="GO" id="GO:0009421">
    <property type="term" value="C:bacterial-type flagellum filament cap"/>
    <property type="evidence" value="ECO:0007669"/>
    <property type="project" value="InterPro"/>
</dbReference>
<evidence type="ECO:0000256" key="5">
    <source>
        <dbReference type="RuleBase" id="RU362066"/>
    </source>
</evidence>
<dbReference type="GO" id="GO:0071973">
    <property type="term" value="P:bacterial-type flagellum-dependent cell motility"/>
    <property type="evidence" value="ECO:0007669"/>
    <property type="project" value="TreeGrafter"/>
</dbReference>
<dbReference type="Proteomes" id="UP000009226">
    <property type="component" value="Chromosome"/>
</dbReference>
<keyword evidence="8" id="KW-0966">Cell projection</keyword>
<dbReference type="RefSeq" id="WP_013810386.1">
    <property type="nucleotide sequence ID" value="NC_015565.1"/>
</dbReference>
<evidence type="ECO:0000259" key="7">
    <source>
        <dbReference type="Pfam" id="PF07195"/>
    </source>
</evidence>
<dbReference type="GO" id="GO:0009424">
    <property type="term" value="C:bacterial-type flagellum hook"/>
    <property type="evidence" value="ECO:0007669"/>
    <property type="project" value="UniProtKB-UniRule"/>
</dbReference>
<dbReference type="STRING" id="868595.Desca_1810"/>
<evidence type="ECO:0000313" key="9">
    <source>
        <dbReference type="Proteomes" id="UP000009226"/>
    </source>
</evidence>
<feature type="domain" description="Flagellar hook-associated protein 2 C-terminal" evidence="7">
    <location>
        <begin position="269"/>
        <end position="563"/>
    </location>
</feature>
<evidence type="ECO:0000256" key="3">
    <source>
        <dbReference type="ARBA" id="ARBA00023054"/>
    </source>
</evidence>
<name>F6B820_DESCC</name>
<dbReference type="HOGENOM" id="CLU_015182_0_2_9"/>
<dbReference type="GO" id="GO:0007155">
    <property type="term" value="P:cell adhesion"/>
    <property type="evidence" value="ECO:0007669"/>
    <property type="project" value="InterPro"/>
</dbReference>
<keyword evidence="8" id="KW-0969">Cilium</keyword>
<keyword evidence="5" id="KW-0964">Secreted</keyword>
<dbReference type="EMBL" id="CP002736">
    <property type="protein sequence ID" value="AEF94657.1"/>
    <property type="molecule type" value="Genomic_DNA"/>
</dbReference>
<dbReference type="Pfam" id="PF07195">
    <property type="entry name" value="FliD_C"/>
    <property type="match status" value="1"/>
</dbReference>
<protein>
    <recommendedName>
        <fullName evidence="5">Flagellar hook-associated protein 2</fullName>
        <shortName evidence="5">HAP2</shortName>
    </recommendedName>
    <alternativeName>
        <fullName evidence="5">Flagellar cap protein</fullName>
    </alternativeName>
</protein>
<proteinExistence type="inferred from homology"/>
<dbReference type="InterPro" id="IPR003481">
    <property type="entry name" value="FliD_N"/>
</dbReference>
<evidence type="ECO:0000313" key="8">
    <source>
        <dbReference type="EMBL" id="AEF94657.1"/>
    </source>
</evidence>
<dbReference type="AlphaFoldDB" id="F6B820"/>
<dbReference type="InterPro" id="IPR010809">
    <property type="entry name" value="FliD_C"/>
</dbReference>
<evidence type="ECO:0000256" key="4">
    <source>
        <dbReference type="ARBA" id="ARBA00023143"/>
    </source>
</evidence>
<keyword evidence="9" id="KW-1185">Reference proteome</keyword>
<comment type="function">
    <text evidence="5">Required for morphogenesis and for the elongation of the flagellar filament by facilitating polymerization of the flagellin monomers at the tip of growing filament. Forms a capping structure, which prevents flagellin subunits (transported through the central channel of the flagellum) from leaking out without polymerization at the distal end.</text>
</comment>
<gene>
    <name evidence="8" type="ordered locus">Desca_1810</name>
</gene>
<dbReference type="KEGG" id="dca:Desca_1810"/>
<reference evidence="8" key="1">
    <citation type="submission" date="2011-05" db="EMBL/GenBank/DDBJ databases">
        <title>Complete sequence of Desulfotomaculum carboxydivorans CO-1-SRB.</title>
        <authorList>
            <consortium name="US DOE Joint Genome Institute"/>
            <person name="Lucas S."/>
            <person name="Han J."/>
            <person name="Lapidus A."/>
            <person name="Cheng J.-F."/>
            <person name="Goodwin L."/>
            <person name="Pitluck S."/>
            <person name="Peters L."/>
            <person name="Mikhailova N."/>
            <person name="Lu M."/>
            <person name="Han C."/>
            <person name="Tapia R."/>
            <person name="Land M."/>
            <person name="Hauser L."/>
            <person name="Kyrpides N."/>
            <person name="Ivanova N."/>
            <person name="Pagani I."/>
            <person name="Stams A."/>
            <person name="Plugge C."/>
            <person name="Muyzer G."/>
            <person name="Kuever J."/>
            <person name="Parshina S."/>
            <person name="Ivanova A."/>
            <person name="Nazina T."/>
            <person name="Woyke T."/>
        </authorList>
    </citation>
    <scope>NUCLEOTIDE SEQUENCE [LARGE SCALE GENOMIC DNA]</scope>
    <source>
        <strain evidence="8">CO-1-SRB</strain>
    </source>
</reference>
<accession>F6B820</accession>
<dbReference type="PANTHER" id="PTHR30288:SF0">
    <property type="entry name" value="FLAGELLAR HOOK-ASSOCIATED PROTEIN 2"/>
    <property type="match status" value="1"/>
</dbReference>
<dbReference type="eggNOG" id="COG1345">
    <property type="taxonomic scope" value="Bacteria"/>
</dbReference>
<keyword evidence="4 5" id="KW-0975">Bacterial flagellum</keyword>
<evidence type="ECO:0000256" key="1">
    <source>
        <dbReference type="ARBA" id="ARBA00009764"/>
    </source>
</evidence>
<dbReference type="InterPro" id="IPR040026">
    <property type="entry name" value="FliD"/>
</dbReference>
<comment type="similarity">
    <text evidence="1 5">Belongs to the FliD family.</text>
</comment>